<keyword evidence="2" id="KW-1185">Reference proteome</keyword>
<dbReference type="Proteomes" id="UP001359559">
    <property type="component" value="Unassembled WGS sequence"/>
</dbReference>
<dbReference type="EMBL" id="JAYKXN010000002">
    <property type="protein sequence ID" value="KAK7310596.1"/>
    <property type="molecule type" value="Genomic_DNA"/>
</dbReference>
<name>A0AAN9PTY8_CLITE</name>
<protein>
    <submittedName>
        <fullName evidence="1">Uncharacterized protein</fullName>
    </submittedName>
</protein>
<comment type="caution">
    <text evidence="1">The sequence shown here is derived from an EMBL/GenBank/DDBJ whole genome shotgun (WGS) entry which is preliminary data.</text>
</comment>
<gene>
    <name evidence="1" type="ORF">RJT34_08193</name>
</gene>
<reference evidence="1 2" key="1">
    <citation type="submission" date="2024-01" db="EMBL/GenBank/DDBJ databases">
        <title>The genomes of 5 underutilized Papilionoideae crops provide insights into root nodulation and disease resistance.</title>
        <authorList>
            <person name="Yuan L."/>
        </authorList>
    </citation>
    <scope>NUCLEOTIDE SEQUENCE [LARGE SCALE GENOMIC DNA]</scope>
    <source>
        <strain evidence="1">LY-2023</strain>
        <tissue evidence="1">Leaf</tissue>
    </source>
</reference>
<evidence type="ECO:0000313" key="2">
    <source>
        <dbReference type="Proteomes" id="UP001359559"/>
    </source>
</evidence>
<organism evidence="1 2">
    <name type="scientific">Clitoria ternatea</name>
    <name type="common">Butterfly pea</name>
    <dbReference type="NCBI Taxonomy" id="43366"/>
    <lineage>
        <taxon>Eukaryota</taxon>
        <taxon>Viridiplantae</taxon>
        <taxon>Streptophyta</taxon>
        <taxon>Embryophyta</taxon>
        <taxon>Tracheophyta</taxon>
        <taxon>Spermatophyta</taxon>
        <taxon>Magnoliopsida</taxon>
        <taxon>eudicotyledons</taxon>
        <taxon>Gunneridae</taxon>
        <taxon>Pentapetalae</taxon>
        <taxon>rosids</taxon>
        <taxon>fabids</taxon>
        <taxon>Fabales</taxon>
        <taxon>Fabaceae</taxon>
        <taxon>Papilionoideae</taxon>
        <taxon>50 kb inversion clade</taxon>
        <taxon>NPAAA clade</taxon>
        <taxon>indigoferoid/millettioid clade</taxon>
        <taxon>Phaseoleae</taxon>
        <taxon>Clitoria</taxon>
    </lineage>
</organism>
<evidence type="ECO:0000313" key="1">
    <source>
        <dbReference type="EMBL" id="KAK7310596.1"/>
    </source>
</evidence>
<dbReference type="AlphaFoldDB" id="A0AAN9PTY8"/>
<accession>A0AAN9PTY8</accession>
<proteinExistence type="predicted"/>
<sequence length="68" mass="7716">MQVANFIHSHLRFSFQFRLEEVVRGQSKLKVVGFSIPIQDLLLVDDALIKGLAFLSTASYFPITILHV</sequence>